<proteinExistence type="predicted"/>
<dbReference type="RefSeq" id="WP_246402595.1">
    <property type="nucleotide sequence ID" value="NZ_BAAATF010000003.1"/>
</dbReference>
<sequence length="110" mass="12824">MGWTTWDDAIDWAIEHESTWDDVATHLGVSPALLRKWIAKHNDIPTMPRKLTADEIELLDLARRHHAAAGTLRPAHPERLESWLTRQRRRRDNGTTTRAMIELSRIDPTW</sequence>
<evidence type="ECO:0000313" key="2">
    <source>
        <dbReference type="Proteomes" id="UP000540568"/>
    </source>
</evidence>
<gene>
    <name evidence="1" type="ORF">FHX71_003197</name>
</gene>
<dbReference type="AlphaFoldDB" id="A0A7W3JAF3"/>
<accession>A0A7W3JAF3</accession>
<comment type="caution">
    <text evidence="1">The sequence shown here is derived from an EMBL/GenBank/DDBJ whole genome shotgun (WGS) entry which is preliminary data.</text>
</comment>
<evidence type="ECO:0000313" key="1">
    <source>
        <dbReference type="EMBL" id="MBA8809255.1"/>
    </source>
</evidence>
<dbReference type="Proteomes" id="UP000540568">
    <property type="component" value="Unassembled WGS sequence"/>
</dbReference>
<protein>
    <submittedName>
        <fullName evidence="1">Transposase-like protein</fullName>
    </submittedName>
</protein>
<keyword evidence="2" id="KW-1185">Reference proteome</keyword>
<organism evidence="1 2">
    <name type="scientific">Promicromonospora sukumoe</name>
    <dbReference type="NCBI Taxonomy" id="88382"/>
    <lineage>
        <taxon>Bacteria</taxon>
        <taxon>Bacillati</taxon>
        <taxon>Actinomycetota</taxon>
        <taxon>Actinomycetes</taxon>
        <taxon>Micrococcales</taxon>
        <taxon>Promicromonosporaceae</taxon>
        <taxon>Promicromonospora</taxon>
    </lineage>
</organism>
<dbReference type="EMBL" id="JACGWV010000001">
    <property type="protein sequence ID" value="MBA8809255.1"/>
    <property type="molecule type" value="Genomic_DNA"/>
</dbReference>
<name>A0A7W3JAF3_9MICO</name>
<reference evidence="1 2" key="1">
    <citation type="submission" date="2020-07" db="EMBL/GenBank/DDBJ databases">
        <title>Sequencing the genomes of 1000 actinobacteria strains.</title>
        <authorList>
            <person name="Klenk H.-P."/>
        </authorList>
    </citation>
    <scope>NUCLEOTIDE SEQUENCE [LARGE SCALE GENOMIC DNA]</scope>
    <source>
        <strain evidence="1 2">DSM 44121</strain>
    </source>
</reference>